<feature type="compositionally biased region" description="Pro residues" evidence="1">
    <location>
        <begin position="61"/>
        <end position="71"/>
    </location>
</feature>
<evidence type="ECO:0000313" key="4">
    <source>
        <dbReference type="Proteomes" id="UP001215598"/>
    </source>
</evidence>
<gene>
    <name evidence="3" type="ORF">B0H16DRAFT_1729294</name>
</gene>
<accession>A0AAD7IEC4</accession>
<reference evidence="3" key="1">
    <citation type="submission" date="2023-03" db="EMBL/GenBank/DDBJ databases">
        <title>Massive genome expansion in bonnet fungi (Mycena s.s.) driven by repeated elements and novel gene families across ecological guilds.</title>
        <authorList>
            <consortium name="Lawrence Berkeley National Laboratory"/>
            <person name="Harder C.B."/>
            <person name="Miyauchi S."/>
            <person name="Viragh M."/>
            <person name="Kuo A."/>
            <person name="Thoen E."/>
            <person name="Andreopoulos B."/>
            <person name="Lu D."/>
            <person name="Skrede I."/>
            <person name="Drula E."/>
            <person name="Henrissat B."/>
            <person name="Morin E."/>
            <person name="Kohler A."/>
            <person name="Barry K."/>
            <person name="LaButti K."/>
            <person name="Morin E."/>
            <person name="Salamov A."/>
            <person name="Lipzen A."/>
            <person name="Mereny Z."/>
            <person name="Hegedus B."/>
            <person name="Baldrian P."/>
            <person name="Stursova M."/>
            <person name="Weitz H."/>
            <person name="Taylor A."/>
            <person name="Grigoriev I.V."/>
            <person name="Nagy L.G."/>
            <person name="Martin F."/>
            <person name="Kauserud H."/>
        </authorList>
    </citation>
    <scope>NUCLEOTIDE SEQUENCE</scope>
    <source>
        <strain evidence="3">CBHHK182m</strain>
    </source>
</reference>
<proteinExistence type="predicted"/>
<protein>
    <submittedName>
        <fullName evidence="3">Uncharacterized protein</fullName>
    </submittedName>
</protein>
<evidence type="ECO:0000256" key="1">
    <source>
        <dbReference type="SAM" id="MobiDB-lite"/>
    </source>
</evidence>
<dbReference type="AlphaFoldDB" id="A0AAD7IEC4"/>
<organism evidence="3 4">
    <name type="scientific">Mycena metata</name>
    <dbReference type="NCBI Taxonomy" id="1033252"/>
    <lineage>
        <taxon>Eukaryota</taxon>
        <taxon>Fungi</taxon>
        <taxon>Dikarya</taxon>
        <taxon>Basidiomycota</taxon>
        <taxon>Agaricomycotina</taxon>
        <taxon>Agaricomycetes</taxon>
        <taxon>Agaricomycetidae</taxon>
        <taxon>Agaricales</taxon>
        <taxon>Marasmiineae</taxon>
        <taxon>Mycenaceae</taxon>
        <taxon>Mycena</taxon>
    </lineage>
</organism>
<keyword evidence="2" id="KW-0812">Transmembrane</keyword>
<keyword evidence="2" id="KW-0472">Membrane</keyword>
<keyword evidence="4" id="KW-1185">Reference proteome</keyword>
<comment type="caution">
    <text evidence="3">The sequence shown here is derived from an EMBL/GenBank/DDBJ whole genome shotgun (WGS) entry which is preliminary data.</text>
</comment>
<dbReference type="Proteomes" id="UP001215598">
    <property type="component" value="Unassembled WGS sequence"/>
</dbReference>
<feature type="compositionally biased region" description="Basic and acidic residues" evidence="1">
    <location>
        <begin position="18"/>
        <end position="28"/>
    </location>
</feature>
<evidence type="ECO:0000313" key="3">
    <source>
        <dbReference type="EMBL" id="KAJ7739915.1"/>
    </source>
</evidence>
<sequence length="143" mass="15067">MIVLPGDGKSSSTPSASEVERGEARAEALRPPSPPPAYSSSSTGPPHIVVQSANPELPSAFMPPSPSSFPHPHPHTGSSSSGPTPLFSPAAIPSADYAYYDPRSSYSLALADRRAFDRFWNAFGCAIGVLVLLWMLGLLQFGN</sequence>
<dbReference type="EMBL" id="JARKIB010000105">
    <property type="protein sequence ID" value="KAJ7739915.1"/>
    <property type="molecule type" value="Genomic_DNA"/>
</dbReference>
<feature type="region of interest" description="Disordered" evidence="1">
    <location>
        <begin position="1"/>
        <end position="87"/>
    </location>
</feature>
<evidence type="ECO:0000256" key="2">
    <source>
        <dbReference type="SAM" id="Phobius"/>
    </source>
</evidence>
<feature type="transmembrane region" description="Helical" evidence="2">
    <location>
        <begin position="119"/>
        <end position="141"/>
    </location>
</feature>
<keyword evidence="2" id="KW-1133">Transmembrane helix</keyword>
<name>A0AAD7IEC4_9AGAR</name>
<feature type="compositionally biased region" description="Low complexity" evidence="1">
    <location>
        <begin position="75"/>
        <end position="87"/>
    </location>
</feature>